<evidence type="ECO:0000256" key="6">
    <source>
        <dbReference type="ARBA" id="ARBA00023136"/>
    </source>
</evidence>
<dbReference type="eggNOG" id="ENOG502SAV2">
    <property type="taxonomic scope" value="Eukaryota"/>
</dbReference>
<evidence type="ECO:0000256" key="9">
    <source>
        <dbReference type="SAM" id="Phobius"/>
    </source>
</evidence>
<evidence type="ECO:0000256" key="4">
    <source>
        <dbReference type="ARBA" id="ARBA00022729"/>
    </source>
</evidence>
<dbReference type="CTD" id="114908"/>
<organism evidence="11 12">
    <name type="scientific">Erinaceus europaeus</name>
    <name type="common">Western European hedgehog</name>
    <dbReference type="NCBI Taxonomy" id="9365"/>
    <lineage>
        <taxon>Eukaryota</taxon>
        <taxon>Metazoa</taxon>
        <taxon>Chordata</taxon>
        <taxon>Craniata</taxon>
        <taxon>Vertebrata</taxon>
        <taxon>Euteleostomi</taxon>
        <taxon>Mammalia</taxon>
        <taxon>Eutheria</taxon>
        <taxon>Laurasiatheria</taxon>
        <taxon>Eulipotyphla</taxon>
        <taxon>Erinaceidae</taxon>
        <taxon>Erinaceinae</taxon>
        <taxon>Erinaceus</taxon>
    </lineage>
</organism>
<dbReference type="GO" id="GO:0016020">
    <property type="term" value="C:membrane"/>
    <property type="evidence" value="ECO:0007669"/>
    <property type="project" value="UniProtKB-SubCell"/>
</dbReference>
<dbReference type="OrthoDB" id="6160056at2759"/>
<comment type="similarity">
    <text evidence="2">Belongs to the CD164 family.</text>
</comment>
<dbReference type="PANTHER" id="PTHR11337">
    <property type="entry name" value="MUCIN/PORIMIN"/>
    <property type="match status" value="1"/>
</dbReference>
<protein>
    <submittedName>
        <fullName evidence="12">Porimin</fullName>
    </submittedName>
</protein>
<evidence type="ECO:0000313" key="12">
    <source>
        <dbReference type="RefSeq" id="XP_007520803.3"/>
    </source>
</evidence>
<dbReference type="STRING" id="9365.ENSEEUP00000011014"/>
<feature type="compositionally biased region" description="Polar residues" evidence="8">
    <location>
        <begin position="48"/>
        <end position="78"/>
    </location>
</feature>
<feature type="region of interest" description="Disordered" evidence="8">
    <location>
        <begin position="47"/>
        <end position="159"/>
    </location>
</feature>
<sequence length="213" mass="22168">MGLGSRGVWAMVALGVLLVMALLKVAVDQDASGSSATRNTVLLEDHSNGNLTVSTPHTNSTVKPTPVSSGPQNRTGTTMKPMTKPSTSPVTSVSTNKTSTTTVKPVTSKMTTPGVSTNKTTTTSKSTPKTSASPTAAPMNTTHNSTVTSASPVTTTPTVNSKENTGLKFDTGSFVGGIVLTLGILSMLYVGCKVYYSRRGIQYRTIDEHDAII</sequence>
<dbReference type="InParanoid" id="A0A1S2ZKJ6"/>
<reference evidence="12" key="1">
    <citation type="submission" date="2025-08" db="UniProtKB">
        <authorList>
            <consortium name="RefSeq"/>
        </authorList>
    </citation>
    <scope>IDENTIFICATION</scope>
</reference>
<keyword evidence="7" id="KW-0325">Glycoprotein</keyword>
<keyword evidence="11" id="KW-1185">Reference proteome</keyword>
<evidence type="ECO:0000256" key="8">
    <source>
        <dbReference type="SAM" id="MobiDB-lite"/>
    </source>
</evidence>
<dbReference type="AlphaFoldDB" id="A0A1S2ZKJ6"/>
<keyword evidence="6 9" id="KW-0472">Membrane</keyword>
<proteinExistence type="inferred from homology"/>
<comment type="subcellular location">
    <subcellularLocation>
        <location evidence="1">Membrane</location>
        <topology evidence="1">Single-pass type I membrane protein</topology>
    </subcellularLocation>
</comment>
<keyword evidence="4 10" id="KW-0732">Signal</keyword>
<feature type="transmembrane region" description="Helical" evidence="9">
    <location>
        <begin position="174"/>
        <end position="196"/>
    </location>
</feature>
<evidence type="ECO:0000256" key="3">
    <source>
        <dbReference type="ARBA" id="ARBA00022692"/>
    </source>
</evidence>
<evidence type="ECO:0000313" key="11">
    <source>
        <dbReference type="Proteomes" id="UP001652624"/>
    </source>
</evidence>
<dbReference type="GeneID" id="103111457"/>
<feature type="compositionally biased region" description="Low complexity" evidence="8">
    <location>
        <begin position="145"/>
        <end position="159"/>
    </location>
</feature>
<evidence type="ECO:0000256" key="5">
    <source>
        <dbReference type="ARBA" id="ARBA00022989"/>
    </source>
</evidence>
<dbReference type="GO" id="GO:0031410">
    <property type="term" value="C:cytoplasmic vesicle"/>
    <property type="evidence" value="ECO:0007669"/>
    <property type="project" value="TreeGrafter"/>
</dbReference>
<gene>
    <name evidence="12" type="primary">TMEM123</name>
</gene>
<evidence type="ECO:0000256" key="2">
    <source>
        <dbReference type="ARBA" id="ARBA00005341"/>
    </source>
</evidence>
<accession>A0A1S2ZKJ6</accession>
<evidence type="ECO:0000256" key="7">
    <source>
        <dbReference type="ARBA" id="ARBA00023180"/>
    </source>
</evidence>
<keyword evidence="3 9" id="KW-0812">Transmembrane</keyword>
<feature type="signal peptide" evidence="10">
    <location>
        <begin position="1"/>
        <end position="26"/>
    </location>
</feature>
<evidence type="ECO:0000256" key="10">
    <source>
        <dbReference type="SAM" id="SignalP"/>
    </source>
</evidence>
<feature type="compositionally biased region" description="Low complexity" evidence="8">
    <location>
        <begin position="80"/>
        <end position="137"/>
    </location>
</feature>
<dbReference type="Pfam" id="PF05283">
    <property type="entry name" value="MGC-24"/>
    <property type="match status" value="1"/>
</dbReference>
<dbReference type="InterPro" id="IPR007947">
    <property type="entry name" value="CD164_MGC24"/>
</dbReference>
<dbReference type="PANTHER" id="PTHR11337:SF14">
    <property type="entry name" value="PORIMIN"/>
    <property type="match status" value="1"/>
</dbReference>
<evidence type="ECO:0000256" key="1">
    <source>
        <dbReference type="ARBA" id="ARBA00004479"/>
    </source>
</evidence>
<dbReference type="RefSeq" id="XP_007520803.3">
    <property type="nucleotide sequence ID" value="XM_007520741.3"/>
</dbReference>
<name>A0A1S2ZKJ6_ERIEU</name>
<dbReference type="Proteomes" id="UP001652624">
    <property type="component" value="Chromosome 20"/>
</dbReference>
<feature type="chain" id="PRO_5045156287" evidence="10">
    <location>
        <begin position="27"/>
        <end position="213"/>
    </location>
</feature>
<keyword evidence="5 9" id="KW-1133">Transmembrane helix</keyword>